<dbReference type="InterPro" id="IPR038765">
    <property type="entry name" value="Papain-like_cys_pep_sf"/>
</dbReference>
<dbReference type="PROSITE" id="PS00139">
    <property type="entry name" value="THIOL_PROTEASE_CYS"/>
    <property type="match status" value="1"/>
</dbReference>
<dbReference type="SMART" id="SM00848">
    <property type="entry name" value="Inhibitor_I29"/>
    <property type="match status" value="1"/>
</dbReference>
<comment type="similarity">
    <text evidence="1">Belongs to the peptidase C1 family.</text>
</comment>
<reference evidence="11" key="1">
    <citation type="submission" date="2021-02" db="EMBL/GenBank/DDBJ databases">
        <authorList>
            <person name="Nowell W R."/>
        </authorList>
    </citation>
    <scope>NUCLEOTIDE SEQUENCE</scope>
</reference>
<dbReference type="SUPFAM" id="SSF54001">
    <property type="entry name" value="Cysteine proteinases"/>
    <property type="match status" value="1"/>
</dbReference>
<dbReference type="GO" id="GO:0006508">
    <property type="term" value="P:proteolysis"/>
    <property type="evidence" value="ECO:0007669"/>
    <property type="project" value="UniProtKB-KW"/>
</dbReference>
<feature type="signal peptide" evidence="8">
    <location>
        <begin position="1"/>
        <end position="16"/>
    </location>
</feature>
<evidence type="ECO:0000256" key="7">
    <source>
        <dbReference type="SAM" id="MobiDB-lite"/>
    </source>
</evidence>
<dbReference type="Pfam" id="PF00112">
    <property type="entry name" value="Peptidase_C1"/>
    <property type="match status" value="1"/>
</dbReference>
<evidence type="ECO:0000256" key="5">
    <source>
        <dbReference type="ARBA" id="ARBA00023145"/>
    </source>
</evidence>
<feature type="domain" description="Peptidase C1A papain C-terminal" evidence="9">
    <location>
        <begin position="117"/>
        <end position="276"/>
    </location>
</feature>
<dbReference type="GO" id="GO:0008234">
    <property type="term" value="F:cysteine-type peptidase activity"/>
    <property type="evidence" value="ECO:0007669"/>
    <property type="project" value="UniProtKB-KW"/>
</dbReference>
<evidence type="ECO:0000256" key="8">
    <source>
        <dbReference type="SAM" id="SignalP"/>
    </source>
</evidence>
<dbReference type="EMBL" id="CAJNOT010002402">
    <property type="protein sequence ID" value="CAF1312966.1"/>
    <property type="molecule type" value="Genomic_DNA"/>
</dbReference>
<keyword evidence="6" id="KW-1015">Disulfide bond</keyword>
<dbReference type="Gene3D" id="3.90.70.10">
    <property type="entry name" value="Cysteine proteinases"/>
    <property type="match status" value="1"/>
</dbReference>
<protein>
    <submittedName>
        <fullName evidence="11">Uncharacterized protein</fullName>
    </submittedName>
</protein>
<dbReference type="InterPro" id="IPR039417">
    <property type="entry name" value="Peptidase_C1A_papain-like"/>
</dbReference>
<evidence type="ECO:0000313" key="11">
    <source>
        <dbReference type="EMBL" id="CAF1312966.1"/>
    </source>
</evidence>
<name>A0A815EJZ0_9BILA</name>
<evidence type="ECO:0000256" key="2">
    <source>
        <dbReference type="ARBA" id="ARBA00022670"/>
    </source>
</evidence>
<dbReference type="InterPro" id="IPR000668">
    <property type="entry name" value="Peptidase_C1A_C"/>
</dbReference>
<dbReference type="SMART" id="SM00645">
    <property type="entry name" value="Pept_C1"/>
    <property type="match status" value="1"/>
</dbReference>
<comment type="caution">
    <text evidence="11">The sequence shown here is derived from an EMBL/GenBank/DDBJ whole genome shotgun (WGS) entry which is preliminary data.</text>
</comment>
<organism evidence="11 12">
    <name type="scientific">Rotaria sordida</name>
    <dbReference type="NCBI Taxonomy" id="392033"/>
    <lineage>
        <taxon>Eukaryota</taxon>
        <taxon>Metazoa</taxon>
        <taxon>Spiralia</taxon>
        <taxon>Gnathifera</taxon>
        <taxon>Rotifera</taxon>
        <taxon>Eurotatoria</taxon>
        <taxon>Bdelloidea</taxon>
        <taxon>Philodinida</taxon>
        <taxon>Philodinidae</taxon>
        <taxon>Rotaria</taxon>
    </lineage>
</organism>
<evidence type="ECO:0000259" key="10">
    <source>
        <dbReference type="SMART" id="SM00848"/>
    </source>
</evidence>
<feature type="region of interest" description="Disordered" evidence="7">
    <location>
        <begin position="100"/>
        <end position="127"/>
    </location>
</feature>
<accession>A0A815EJZ0</accession>
<dbReference type="AlphaFoldDB" id="A0A815EJZ0"/>
<gene>
    <name evidence="11" type="ORF">ZHD862_LOCUS28594</name>
</gene>
<evidence type="ECO:0000256" key="4">
    <source>
        <dbReference type="ARBA" id="ARBA00022807"/>
    </source>
</evidence>
<dbReference type="Proteomes" id="UP000663864">
    <property type="component" value="Unassembled WGS sequence"/>
</dbReference>
<feature type="domain" description="Cathepsin propeptide inhibitor" evidence="10">
    <location>
        <begin position="24"/>
        <end position="84"/>
    </location>
</feature>
<keyword evidence="2" id="KW-0645">Protease</keyword>
<evidence type="ECO:0000256" key="6">
    <source>
        <dbReference type="ARBA" id="ARBA00023157"/>
    </source>
</evidence>
<keyword evidence="4" id="KW-0788">Thiol protease</keyword>
<dbReference type="InterPro" id="IPR013128">
    <property type="entry name" value="Peptidase_C1A"/>
</dbReference>
<dbReference type="PANTHER" id="PTHR12411">
    <property type="entry name" value="CYSTEINE PROTEASE FAMILY C1-RELATED"/>
    <property type="match status" value="1"/>
</dbReference>
<keyword evidence="3" id="KW-0378">Hydrolase</keyword>
<dbReference type="InterPro" id="IPR013201">
    <property type="entry name" value="Prot_inhib_I29"/>
</dbReference>
<sequence length="282" mass="31573">MKVFMILCVLFVGIFSESDRGAAWKKYKSDFGKKYSSDGEEAYRRNICKASMDKVDKHNREADLGKHTYKMGVNKFCDLTDEEFKKVWLSGVKVPNDTFATKNDKEKRSNRMSRAMPPPSLDLRNSGGASAVRNQGSCGSCWTFSAVAAIEFAYWKKTKRLMDLSEQQLVDCTYVGTDYPYGGCKGGWMSDAFTYISKNGGIASETEYPYKTVQRTCLASNIKKFAQLKQTTPYGKVATDDNSIKNALYNIGVLTGNIYTSSNLSDSRISVKVQPKDLKFSP</sequence>
<dbReference type="Pfam" id="PF08246">
    <property type="entry name" value="Inhibitor_I29"/>
    <property type="match status" value="1"/>
</dbReference>
<keyword evidence="5" id="KW-0865">Zymogen</keyword>
<proteinExistence type="inferred from homology"/>
<dbReference type="Gene3D" id="1.10.287.2250">
    <property type="match status" value="1"/>
</dbReference>
<evidence type="ECO:0000313" key="12">
    <source>
        <dbReference type="Proteomes" id="UP000663864"/>
    </source>
</evidence>
<dbReference type="InterPro" id="IPR000169">
    <property type="entry name" value="Pept_cys_AS"/>
</dbReference>
<evidence type="ECO:0000256" key="3">
    <source>
        <dbReference type="ARBA" id="ARBA00022801"/>
    </source>
</evidence>
<evidence type="ECO:0000256" key="1">
    <source>
        <dbReference type="ARBA" id="ARBA00008455"/>
    </source>
</evidence>
<keyword evidence="8" id="KW-0732">Signal</keyword>
<evidence type="ECO:0000259" key="9">
    <source>
        <dbReference type="SMART" id="SM00645"/>
    </source>
</evidence>
<dbReference type="CDD" id="cd02248">
    <property type="entry name" value="Peptidase_C1A"/>
    <property type="match status" value="1"/>
</dbReference>
<feature type="chain" id="PRO_5032640420" evidence="8">
    <location>
        <begin position="17"/>
        <end position="282"/>
    </location>
</feature>